<dbReference type="Pfam" id="PF00092">
    <property type="entry name" value="VWA"/>
    <property type="match status" value="2"/>
</dbReference>
<dbReference type="Proteomes" id="UP001162480">
    <property type="component" value="Chromosome 25"/>
</dbReference>
<dbReference type="PANTHER" id="PTHR24020">
    <property type="entry name" value="COLLAGEN ALPHA"/>
    <property type="match status" value="1"/>
</dbReference>
<dbReference type="SUPFAM" id="SSF53300">
    <property type="entry name" value="vWA-like"/>
    <property type="match status" value="2"/>
</dbReference>
<dbReference type="EMBL" id="OX597838">
    <property type="protein sequence ID" value="CAI9740922.1"/>
    <property type="molecule type" value="Genomic_DNA"/>
</dbReference>
<dbReference type="AlphaFoldDB" id="A0AA36BWA6"/>
<dbReference type="PRINTS" id="PR00453">
    <property type="entry name" value="VWFADOMAIN"/>
</dbReference>
<keyword evidence="1" id="KW-0732">Signal</keyword>
<dbReference type="EMBL" id="OX597838">
    <property type="protein sequence ID" value="CAI9740921.1"/>
    <property type="molecule type" value="Genomic_DNA"/>
</dbReference>
<organism evidence="3 4">
    <name type="scientific">Octopus vulgaris</name>
    <name type="common">Common octopus</name>
    <dbReference type="NCBI Taxonomy" id="6645"/>
    <lineage>
        <taxon>Eukaryota</taxon>
        <taxon>Metazoa</taxon>
        <taxon>Spiralia</taxon>
        <taxon>Lophotrochozoa</taxon>
        <taxon>Mollusca</taxon>
        <taxon>Cephalopoda</taxon>
        <taxon>Coleoidea</taxon>
        <taxon>Octopodiformes</taxon>
        <taxon>Octopoda</taxon>
        <taxon>Incirrata</taxon>
        <taxon>Octopodidae</taxon>
        <taxon>Octopus</taxon>
    </lineage>
</organism>
<keyword evidence="4" id="KW-1185">Reference proteome</keyword>
<dbReference type="PANTHER" id="PTHR24020:SF84">
    <property type="entry name" value="VWFA DOMAIN-CONTAINING PROTEIN"/>
    <property type="match status" value="1"/>
</dbReference>
<gene>
    <name evidence="3" type="ORF">OCTVUL_1B005195</name>
</gene>
<dbReference type="InterPro" id="IPR050525">
    <property type="entry name" value="ECM_Assembly_Org"/>
</dbReference>
<reference evidence="3" key="1">
    <citation type="submission" date="2023-08" db="EMBL/GenBank/DDBJ databases">
        <authorList>
            <person name="Alioto T."/>
            <person name="Alioto T."/>
            <person name="Gomez Garrido J."/>
        </authorList>
    </citation>
    <scope>NUCLEOTIDE SEQUENCE</scope>
</reference>
<protein>
    <recommendedName>
        <fullName evidence="2">VWFA domain-containing protein</fullName>
    </recommendedName>
</protein>
<evidence type="ECO:0000256" key="1">
    <source>
        <dbReference type="SAM" id="SignalP"/>
    </source>
</evidence>
<feature type="domain" description="VWFA" evidence="2">
    <location>
        <begin position="47"/>
        <end position="225"/>
    </location>
</feature>
<dbReference type="InterPro" id="IPR036465">
    <property type="entry name" value="vWFA_dom_sf"/>
</dbReference>
<dbReference type="CDD" id="cd01450">
    <property type="entry name" value="vWFA_subfamily_ECM"/>
    <property type="match status" value="1"/>
</dbReference>
<feature type="domain" description="VWFA" evidence="2">
    <location>
        <begin position="239"/>
        <end position="413"/>
    </location>
</feature>
<name>A0AA36BWA6_OCTVU</name>
<proteinExistence type="predicted"/>
<evidence type="ECO:0000313" key="3">
    <source>
        <dbReference type="EMBL" id="CAI9740921.1"/>
    </source>
</evidence>
<feature type="signal peptide" evidence="1">
    <location>
        <begin position="1"/>
        <end position="17"/>
    </location>
</feature>
<accession>A0AA36BWA6</accession>
<dbReference type="SMART" id="SM00327">
    <property type="entry name" value="VWA"/>
    <property type="match status" value="2"/>
</dbReference>
<evidence type="ECO:0000313" key="4">
    <source>
        <dbReference type="Proteomes" id="UP001162480"/>
    </source>
</evidence>
<dbReference type="Gene3D" id="3.40.50.410">
    <property type="entry name" value="von Willebrand factor, type A domain"/>
    <property type="match status" value="2"/>
</dbReference>
<feature type="chain" id="PRO_5044704452" description="VWFA domain-containing protein" evidence="1">
    <location>
        <begin position="18"/>
        <end position="415"/>
    </location>
</feature>
<evidence type="ECO:0000259" key="2">
    <source>
        <dbReference type="SMART" id="SM00327"/>
    </source>
</evidence>
<sequence length="415" mass="47224">MWLRTLILLTLAISAFGQAMLNRNGERIVDTVREISQPIQDACSNSKADIVLIIDGSRSIHPSDFIEQIKFLKRFVDHFIIGNNGMRFGVVTFGDKVIMDNTFGLTQYTSNVELKDRLSSIDYRPRDGTSTQTGLAIKYARETLFTEARLDTKKIAFVITDGNSRNATETAEEAMKMRNEEIVILAIGVGKDVSEEELHTITGRNDYVFMIDEYSLLKELESKLSEISCKHKNEGCSEDVDINFVFDPSRMSYNETRTVTTFITESIADGKFSGKNVRIGTIPGKCQGLKGFYLDTYQSKYTARKHFNNLQRASIASLLEESLKEYFTCPYGGRKEARKVAVIFLKGKLIDQDRLKKNVQSLRKSGIEVFGIKMENLDSEMTLTRIFGRRNILDATKIKSMEEVRHELVNRICKW</sequence>
<dbReference type="InterPro" id="IPR002035">
    <property type="entry name" value="VWF_A"/>
</dbReference>